<protein>
    <submittedName>
        <fullName evidence="1">Uncharacterized protein</fullName>
    </submittedName>
</protein>
<gene>
    <name evidence="1" type="ORF">HJG60_008940</name>
</gene>
<dbReference type="EMBL" id="JABVXQ010000013">
    <property type="protein sequence ID" value="KAF6081964.1"/>
    <property type="molecule type" value="Genomic_DNA"/>
</dbReference>
<reference evidence="1 2" key="1">
    <citation type="journal article" date="2020" name="Nature">
        <title>Six reference-quality genomes reveal evolution of bat adaptations.</title>
        <authorList>
            <person name="Jebb D."/>
            <person name="Huang Z."/>
            <person name="Pippel M."/>
            <person name="Hughes G.M."/>
            <person name="Lavrichenko K."/>
            <person name="Devanna P."/>
            <person name="Winkler S."/>
            <person name="Jermiin L.S."/>
            <person name="Skirmuntt E.C."/>
            <person name="Katzourakis A."/>
            <person name="Burkitt-Gray L."/>
            <person name="Ray D.A."/>
            <person name="Sullivan K.A.M."/>
            <person name="Roscito J.G."/>
            <person name="Kirilenko B.M."/>
            <person name="Davalos L.M."/>
            <person name="Corthals A.P."/>
            <person name="Power M.L."/>
            <person name="Jones G."/>
            <person name="Ransome R.D."/>
            <person name="Dechmann D.K.N."/>
            <person name="Locatelli A.G."/>
            <person name="Puechmaille S.J."/>
            <person name="Fedrigo O."/>
            <person name="Jarvis E.D."/>
            <person name="Hiller M."/>
            <person name="Vernes S.C."/>
            <person name="Myers E.W."/>
            <person name="Teeling E.C."/>
        </authorList>
    </citation>
    <scope>NUCLEOTIDE SEQUENCE [LARGE SCALE GENOMIC DNA]</scope>
    <source>
        <strain evidence="1">Bat1K_MPI-CBG_1</strain>
    </source>
</reference>
<name>A0A834DJB9_9CHIR</name>
<accession>A0A834DJB9</accession>
<proteinExistence type="predicted"/>
<evidence type="ECO:0000313" key="1">
    <source>
        <dbReference type="EMBL" id="KAF6081964.1"/>
    </source>
</evidence>
<comment type="caution">
    <text evidence="1">The sequence shown here is derived from an EMBL/GenBank/DDBJ whole genome shotgun (WGS) entry which is preliminary data.</text>
</comment>
<organism evidence="1 2">
    <name type="scientific">Phyllostomus discolor</name>
    <name type="common">pale spear-nosed bat</name>
    <dbReference type="NCBI Taxonomy" id="89673"/>
    <lineage>
        <taxon>Eukaryota</taxon>
        <taxon>Metazoa</taxon>
        <taxon>Chordata</taxon>
        <taxon>Craniata</taxon>
        <taxon>Vertebrata</taxon>
        <taxon>Euteleostomi</taxon>
        <taxon>Mammalia</taxon>
        <taxon>Eutheria</taxon>
        <taxon>Laurasiatheria</taxon>
        <taxon>Chiroptera</taxon>
        <taxon>Yangochiroptera</taxon>
        <taxon>Phyllostomidae</taxon>
        <taxon>Phyllostominae</taxon>
        <taxon>Phyllostomus</taxon>
    </lineage>
</organism>
<dbReference type="AlphaFoldDB" id="A0A834DJB9"/>
<dbReference type="Proteomes" id="UP000664940">
    <property type="component" value="Unassembled WGS sequence"/>
</dbReference>
<evidence type="ECO:0000313" key="2">
    <source>
        <dbReference type="Proteomes" id="UP000664940"/>
    </source>
</evidence>
<sequence>MIGDRVAHSCPFQVRPGGQARPTCLLHANATSSRKLLYAREGPAASARATCFRAPESLGGLVKGLPRHSCPCGLERQAFLNHSARCSGKLRVNSNPLTSCYHNASHTGKQPLVKSVRVLAP</sequence>